<protein>
    <submittedName>
        <fullName evidence="1">Uncharacterized protein</fullName>
    </submittedName>
</protein>
<organism evidence="1 2">
    <name type="scientific">Rhizobium leguminosarum</name>
    <dbReference type="NCBI Taxonomy" id="384"/>
    <lineage>
        <taxon>Bacteria</taxon>
        <taxon>Pseudomonadati</taxon>
        <taxon>Pseudomonadota</taxon>
        <taxon>Alphaproteobacteria</taxon>
        <taxon>Hyphomicrobiales</taxon>
        <taxon>Rhizobiaceae</taxon>
        <taxon>Rhizobium/Agrobacterium group</taxon>
        <taxon>Rhizobium</taxon>
    </lineage>
</organism>
<comment type="caution">
    <text evidence="1">The sequence shown here is derived from an EMBL/GenBank/DDBJ whole genome shotgun (WGS) entry which is preliminary data.</text>
</comment>
<accession>A0A7X0DQQ1</accession>
<sequence>MTEAEKLRLADNGQFVLAVDHSFPLSSPALPSAPDKNIR</sequence>
<dbReference type="EMBL" id="JACIIJ010000001">
    <property type="protein sequence ID" value="MBB6219658.1"/>
    <property type="molecule type" value="Genomic_DNA"/>
</dbReference>
<name>A0A7X0DQQ1_RHILE</name>
<gene>
    <name evidence="1" type="ORF">GGE66_000602</name>
</gene>
<evidence type="ECO:0000313" key="2">
    <source>
        <dbReference type="Proteomes" id="UP000517187"/>
    </source>
</evidence>
<reference evidence="1 2" key="1">
    <citation type="submission" date="2020-08" db="EMBL/GenBank/DDBJ databases">
        <title>Genomic Encyclopedia of Type Strains, Phase IV (KMG-V): Genome sequencing to study the core and pangenomes of soil and plant-associated prokaryotes.</title>
        <authorList>
            <person name="Whitman W."/>
        </authorList>
    </citation>
    <scope>NUCLEOTIDE SEQUENCE [LARGE SCALE GENOMIC DNA]</scope>
    <source>
        <strain evidence="1 2">SEMIA 4011</strain>
    </source>
</reference>
<dbReference type="AlphaFoldDB" id="A0A7X0DQQ1"/>
<proteinExistence type="predicted"/>
<dbReference type="Proteomes" id="UP000517187">
    <property type="component" value="Unassembled WGS sequence"/>
</dbReference>
<evidence type="ECO:0000313" key="1">
    <source>
        <dbReference type="EMBL" id="MBB6219658.1"/>
    </source>
</evidence>